<dbReference type="EMBL" id="JROU02001807">
    <property type="protein sequence ID" value="OEH75166.1"/>
    <property type="molecule type" value="Genomic_DNA"/>
</dbReference>
<organism evidence="6 7">
    <name type="scientific">Cyclospora cayetanensis</name>
    <dbReference type="NCBI Taxonomy" id="88456"/>
    <lineage>
        <taxon>Eukaryota</taxon>
        <taxon>Sar</taxon>
        <taxon>Alveolata</taxon>
        <taxon>Apicomplexa</taxon>
        <taxon>Conoidasida</taxon>
        <taxon>Coccidia</taxon>
        <taxon>Eucoccidiorida</taxon>
        <taxon>Eimeriorina</taxon>
        <taxon>Eimeriidae</taxon>
        <taxon>Cyclospora</taxon>
    </lineage>
</organism>
<evidence type="ECO:0000256" key="1">
    <source>
        <dbReference type="ARBA" id="ARBA00004138"/>
    </source>
</evidence>
<evidence type="ECO:0000313" key="6">
    <source>
        <dbReference type="EMBL" id="OEH75166.1"/>
    </source>
</evidence>
<dbReference type="PANTHER" id="PTHR21490">
    <property type="entry name" value="ENKURIN-RELATED"/>
    <property type="match status" value="1"/>
</dbReference>
<dbReference type="OrthoDB" id="2123594at2759"/>
<dbReference type="GeneID" id="34619383"/>
<dbReference type="PANTHER" id="PTHR21490:SF0">
    <property type="entry name" value="ENKURIN"/>
    <property type="match status" value="1"/>
</dbReference>
<dbReference type="VEuPathDB" id="ToxoDB:LOC34619383"/>
<dbReference type="GO" id="GO:0005929">
    <property type="term" value="C:cilium"/>
    <property type="evidence" value="ECO:0007669"/>
    <property type="project" value="UniProtKB-SubCell"/>
</dbReference>
<dbReference type="Pfam" id="PF13864">
    <property type="entry name" value="Enkurin"/>
    <property type="match status" value="1"/>
</dbReference>
<gene>
    <name evidence="6" type="ORF">cyc_02543</name>
</gene>
<keyword evidence="4" id="KW-0206">Cytoskeleton</keyword>
<evidence type="ECO:0000313" key="7">
    <source>
        <dbReference type="Proteomes" id="UP000095192"/>
    </source>
</evidence>
<keyword evidence="5" id="KW-0966">Cell projection</keyword>
<evidence type="ECO:0000256" key="2">
    <source>
        <dbReference type="ARBA" id="ARBA00004245"/>
    </source>
</evidence>
<sequence length="147" mass="17619">MQIFGVKSDMNYVKYNAIINMLSRPPKTKPEDNYLKKQGYGQVPSYLKDIKTQIKQEYDTILSLRNKEKQATEQQYRVLPEEERTRLLDMLKARWEELNHLYQGMTFKSKMDTIQETRRKEYYEDQLAKIEAYMEKLESGPVRIATH</sequence>
<proteinExistence type="predicted"/>
<accession>A0A1D3CVD5</accession>
<dbReference type="Proteomes" id="UP000095192">
    <property type="component" value="Unassembled WGS sequence"/>
</dbReference>
<dbReference type="GO" id="GO:0005856">
    <property type="term" value="C:cytoskeleton"/>
    <property type="evidence" value="ECO:0007669"/>
    <property type="project" value="UniProtKB-SubCell"/>
</dbReference>
<dbReference type="InterPro" id="IPR052102">
    <property type="entry name" value="Enkurin_domain-protein"/>
</dbReference>
<comment type="subcellular location">
    <subcellularLocation>
        <location evidence="1">Cell projection</location>
        <location evidence="1">Cilium</location>
    </subcellularLocation>
    <subcellularLocation>
        <location evidence="2">Cytoplasm</location>
        <location evidence="2">Cytoskeleton</location>
    </subcellularLocation>
</comment>
<protein>
    <submittedName>
        <fullName evidence="6">Enkurin</fullName>
    </submittedName>
</protein>
<keyword evidence="7" id="KW-1185">Reference proteome</keyword>
<reference evidence="6 7" key="1">
    <citation type="journal article" date="2016" name="BMC Genomics">
        <title>Comparative genomics reveals Cyclospora cayetanensis possesses coccidia-like metabolism and invasion components but unique surface antigens.</title>
        <authorList>
            <person name="Liu S."/>
            <person name="Wang L."/>
            <person name="Zheng H."/>
            <person name="Xu Z."/>
            <person name="Roellig D.M."/>
            <person name="Li N."/>
            <person name="Frace M.A."/>
            <person name="Tang K."/>
            <person name="Arrowood M.J."/>
            <person name="Moss D.M."/>
            <person name="Zhang L."/>
            <person name="Feng Y."/>
            <person name="Xiao L."/>
        </authorList>
    </citation>
    <scope>NUCLEOTIDE SEQUENCE [LARGE SCALE GENOMIC DNA]</scope>
    <source>
        <strain evidence="6 7">CHN_HEN01</strain>
    </source>
</reference>
<evidence type="ECO:0000256" key="4">
    <source>
        <dbReference type="ARBA" id="ARBA00023212"/>
    </source>
</evidence>
<dbReference type="InterPro" id="IPR027012">
    <property type="entry name" value="Enkurin_dom"/>
</dbReference>
<dbReference type="GO" id="GO:0005516">
    <property type="term" value="F:calmodulin binding"/>
    <property type="evidence" value="ECO:0007669"/>
    <property type="project" value="TreeGrafter"/>
</dbReference>
<name>A0A1D3CVD5_9EIME</name>
<dbReference type="AlphaFoldDB" id="A0A1D3CVD5"/>
<comment type="caution">
    <text evidence="6">The sequence shown here is derived from an EMBL/GenBank/DDBJ whole genome shotgun (WGS) entry which is preliminary data.</text>
</comment>
<dbReference type="PROSITE" id="PS51665">
    <property type="entry name" value="ENKURIN"/>
    <property type="match status" value="1"/>
</dbReference>
<dbReference type="VEuPathDB" id="ToxoDB:cyc_02543"/>
<evidence type="ECO:0000256" key="3">
    <source>
        <dbReference type="ARBA" id="ARBA00022490"/>
    </source>
</evidence>
<keyword evidence="3" id="KW-0963">Cytoplasm</keyword>
<evidence type="ECO:0000256" key="5">
    <source>
        <dbReference type="ARBA" id="ARBA00023273"/>
    </source>
</evidence>